<dbReference type="STRING" id="151549.A0A4C1YS11"/>
<name>A0A4C1YS11_EUMVA</name>
<protein>
    <recommendedName>
        <fullName evidence="3">SUEL-type lectin domain-containing protein</fullName>
    </recommendedName>
</protein>
<evidence type="ECO:0000313" key="2">
    <source>
        <dbReference type="Proteomes" id="UP000299102"/>
    </source>
</evidence>
<dbReference type="AlphaFoldDB" id="A0A4C1YS11"/>
<dbReference type="Proteomes" id="UP000299102">
    <property type="component" value="Unassembled WGS sequence"/>
</dbReference>
<sequence length="69" mass="7555">MRECHGKRRCVLAADSELFGKPCRAGSRTYLKVVYTCVKLLAEYGIFYALPGRARGCGIGNGNRKLTSA</sequence>
<dbReference type="Gene3D" id="2.60.120.740">
    <property type="match status" value="1"/>
</dbReference>
<dbReference type="EMBL" id="BGZK01001331">
    <property type="protein sequence ID" value="GBP77439.1"/>
    <property type="molecule type" value="Genomic_DNA"/>
</dbReference>
<proteinExistence type="predicted"/>
<dbReference type="OrthoDB" id="5970528at2759"/>
<comment type="caution">
    <text evidence="1">The sequence shown here is derived from an EMBL/GenBank/DDBJ whole genome shotgun (WGS) entry which is preliminary data.</text>
</comment>
<reference evidence="1 2" key="1">
    <citation type="journal article" date="2019" name="Commun. Biol.">
        <title>The bagworm genome reveals a unique fibroin gene that provides high tensile strength.</title>
        <authorList>
            <person name="Kono N."/>
            <person name="Nakamura H."/>
            <person name="Ohtoshi R."/>
            <person name="Tomita M."/>
            <person name="Numata K."/>
            <person name="Arakawa K."/>
        </authorList>
    </citation>
    <scope>NUCLEOTIDE SEQUENCE [LARGE SCALE GENOMIC DNA]</scope>
</reference>
<evidence type="ECO:0000313" key="1">
    <source>
        <dbReference type="EMBL" id="GBP77439.1"/>
    </source>
</evidence>
<organism evidence="1 2">
    <name type="scientific">Eumeta variegata</name>
    <name type="common">Bagworm moth</name>
    <name type="synonym">Eumeta japonica</name>
    <dbReference type="NCBI Taxonomy" id="151549"/>
    <lineage>
        <taxon>Eukaryota</taxon>
        <taxon>Metazoa</taxon>
        <taxon>Ecdysozoa</taxon>
        <taxon>Arthropoda</taxon>
        <taxon>Hexapoda</taxon>
        <taxon>Insecta</taxon>
        <taxon>Pterygota</taxon>
        <taxon>Neoptera</taxon>
        <taxon>Endopterygota</taxon>
        <taxon>Lepidoptera</taxon>
        <taxon>Glossata</taxon>
        <taxon>Ditrysia</taxon>
        <taxon>Tineoidea</taxon>
        <taxon>Psychidae</taxon>
        <taxon>Oiketicinae</taxon>
        <taxon>Eumeta</taxon>
    </lineage>
</organism>
<keyword evidence="2" id="KW-1185">Reference proteome</keyword>
<gene>
    <name evidence="1" type="ORF">EVAR_50699_1</name>
</gene>
<accession>A0A4C1YS11</accession>
<dbReference type="InterPro" id="IPR043159">
    <property type="entry name" value="Lectin_gal-bd_sf"/>
</dbReference>
<evidence type="ECO:0008006" key="3">
    <source>
        <dbReference type="Google" id="ProtNLM"/>
    </source>
</evidence>